<organism evidence="2 3">
    <name type="scientific">Streptomyces pseudovenezuelae</name>
    <dbReference type="NCBI Taxonomy" id="67350"/>
    <lineage>
        <taxon>Bacteria</taxon>
        <taxon>Bacillati</taxon>
        <taxon>Actinomycetota</taxon>
        <taxon>Actinomycetes</taxon>
        <taxon>Kitasatosporales</taxon>
        <taxon>Streptomycetaceae</taxon>
        <taxon>Streptomyces</taxon>
        <taxon>Streptomyces aurantiacus group</taxon>
    </lineage>
</organism>
<keyword evidence="3" id="KW-1185">Reference proteome</keyword>
<feature type="domain" description="BD-FAE-like" evidence="1">
    <location>
        <begin position="48"/>
        <end position="95"/>
    </location>
</feature>
<sequence>MVTGVGQRGTHLVGGRGAQRAGAQAFRGLDEVDLEKACEIQAFDTKKPLKDDPGAVAAADPSTYADSSDPAFVILHGSDDRLVSPSQTLTLYNTLRAKGVDSTRYVLKGANHGDLSFMGGDPKAGLKWSTQEVMGDIVTAPRRLT</sequence>
<evidence type="ECO:0000259" key="1">
    <source>
        <dbReference type="Pfam" id="PF20434"/>
    </source>
</evidence>
<dbReference type="Pfam" id="PF20434">
    <property type="entry name" value="BD-FAE"/>
    <property type="match status" value="1"/>
</dbReference>
<comment type="caution">
    <text evidence="2">The sequence shown here is derived from an EMBL/GenBank/DDBJ whole genome shotgun (WGS) entry which is preliminary data.</text>
</comment>
<dbReference type="Gene3D" id="3.40.50.1820">
    <property type="entry name" value="alpha/beta hydrolase"/>
    <property type="match status" value="1"/>
</dbReference>
<evidence type="ECO:0000313" key="2">
    <source>
        <dbReference type="EMBL" id="MDH6212845.1"/>
    </source>
</evidence>
<evidence type="ECO:0000313" key="3">
    <source>
        <dbReference type="Proteomes" id="UP001160499"/>
    </source>
</evidence>
<name>A0ABT6LA29_9ACTN</name>
<accession>A0ABT6LA29</accession>
<proteinExistence type="predicted"/>
<dbReference type="Proteomes" id="UP001160499">
    <property type="component" value="Unassembled WGS sequence"/>
</dbReference>
<dbReference type="RefSeq" id="WP_280873900.1">
    <property type="nucleotide sequence ID" value="NZ_JARXVH010000001.1"/>
</dbReference>
<reference evidence="2 3" key="1">
    <citation type="submission" date="2023-04" db="EMBL/GenBank/DDBJ databases">
        <title>Forest soil microbial communities from Buena Vista Peninsula, Colon Province, Panama.</title>
        <authorList>
            <person name="Bouskill N."/>
        </authorList>
    </citation>
    <scope>NUCLEOTIDE SEQUENCE [LARGE SCALE GENOMIC DNA]</scope>
    <source>
        <strain evidence="2 3">GGS1</strain>
    </source>
</reference>
<dbReference type="InterPro" id="IPR029058">
    <property type="entry name" value="AB_hydrolase_fold"/>
</dbReference>
<protein>
    <submittedName>
        <fullName evidence="2">Acetyl esterase/lipase</fullName>
    </submittedName>
</protein>
<gene>
    <name evidence="2" type="ORF">M2283_000124</name>
</gene>
<dbReference type="EMBL" id="JARXVH010000001">
    <property type="protein sequence ID" value="MDH6212845.1"/>
    <property type="molecule type" value="Genomic_DNA"/>
</dbReference>
<dbReference type="SUPFAM" id="SSF53474">
    <property type="entry name" value="alpha/beta-Hydrolases"/>
    <property type="match status" value="1"/>
</dbReference>
<dbReference type="InterPro" id="IPR049492">
    <property type="entry name" value="BD-FAE-like_dom"/>
</dbReference>